<evidence type="ECO:0000256" key="1">
    <source>
        <dbReference type="SAM" id="Phobius"/>
    </source>
</evidence>
<evidence type="ECO:0000313" key="2">
    <source>
        <dbReference type="EMBL" id="PRX99714.1"/>
    </source>
</evidence>
<feature type="transmembrane region" description="Helical" evidence="1">
    <location>
        <begin position="105"/>
        <end position="134"/>
    </location>
</feature>
<dbReference type="AlphaFoldDB" id="A0A2T0Q7E2"/>
<keyword evidence="1" id="KW-1133">Transmembrane helix</keyword>
<dbReference type="OrthoDB" id="4407386at2"/>
<gene>
    <name evidence="2" type="ORF">CLV72_103319</name>
</gene>
<dbReference type="Pfam" id="PF12730">
    <property type="entry name" value="ABC2_membrane_4"/>
    <property type="match status" value="1"/>
</dbReference>
<dbReference type="EMBL" id="PVZC01000003">
    <property type="protein sequence ID" value="PRX99714.1"/>
    <property type="molecule type" value="Genomic_DNA"/>
</dbReference>
<dbReference type="Proteomes" id="UP000237846">
    <property type="component" value="Unassembled WGS sequence"/>
</dbReference>
<sequence length="248" mass="24886">MSAHAVANEFAKMRRLRNGLIAAAMVAAVAGLSLLATVTSPAFAAPGGRVWAVPLAAMSFAVPLASPPLLAVLASRQVDIEHQGGGWLLNQTSGIAPGGLCRAKFAALGLIVAAATVLESGLVLGAGLLLGIAAPVPAGLWLGFTGCVLVANLVLLAVHLLLAALIDNQLVGLGVGLLGTVVAVFAAGLPPALTHTTPWGYYALAAAAGYQGERLVAFTPAYPSTAALGVLAAVSFVLITALFDRRES</sequence>
<dbReference type="RefSeq" id="WP_106244532.1">
    <property type="nucleotide sequence ID" value="NZ_PVZC01000003.1"/>
</dbReference>
<reference evidence="2 3" key="1">
    <citation type="submission" date="2018-03" db="EMBL/GenBank/DDBJ databases">
        <title>Genomic Encyclopedia of Archaeal and Bacterial Type Strains, Phase II (KMG-II): from individual species to whole genera.</title>
        <authorList>
            <person name="Goeker M."/>
        </authorList>
    </citation>
    <scope>NUCLEOTIDE SEQUENCE [LARGE SCALE GENOMIC DNA]</scope>
    <source>
        <strain evidence="2 3">DSM 45601</strain>
    </source>
</reference>
<feature type="transmembrane region" description="Helical" evidence="1">
    <location>
        <begin position="221"/>
        <end position="243"/>
    </location>
</feature>
<keyword evidence="3" id="KW-1185">Reference proteome</keyword>
<accession>A0A2T0Q7E2</accession>
<organism evidence="2 3">
    <name type="scientific">Allonocardiopsis opalescens</name>
    <dbReference type="NCBI Taxonomy" id="1144618"/>
    <lineage>
        <taxon>Bacteria</taxon>
        <taxon>Bacillati</taxon>
        <taxon>Actinomycetota</taxon>
        <taxon>Actinomycetes</taxon>
        <taxon>Streptosporangiales</taxon>
        <taxon>Allonocardiopsis</taxon>
    </lineage>
</organism>
<feature type="transmembrane region" description="Helical" evidence="1">
    <location>
        <begin position="54"/>
        <end position="74"/>
    </location>
</feature>
<comment type="caution">
    <text evidence="2">The sequence shown here is derived from an EMBL/GenBank/DDBJ whole genome shotgun (WGS) entry which is preliminary data.</text>
</comment>
<feature type="transmembrane region" description="Helical" evidence="1">
    <location>
        <begin position="170"/>
        <end position="189"/>
    </location>
</feature>
<keyword evidence="1" id="KW-0472">Membrane</keyword>
<evidence type="ECO:0000313" key="3">
    <source>
        <dbReference type="Proteomes" id="UP000237846"/>
    </source>
</evidence>
<name>A0A2T0Q7E2_9ACTN</name>
<proteinExistence type="predicted"/>
<evidence type="ECO:0008006" key="4">
    <source>
        <dbReference type="Google" id="ProtNLM"/>
    </source>
</evidence>
<protein>
    <recommendedName>
        <fullName evidence="4">ABC transporter permease</fullName>
    </recommendedName>
</protein>
<feature type="transmembrane region" description="Helical" evidence="1">
    <location>
        <begin position="140"/>
        <end position="163"/>
    </location>
</feature>
<keyword evidence="1" id="KW-0812">Transmembrane</keyword>